<proteinExistence type="predicted"/>
<name>A0A0W0VKP8_9GAMM</name>
<dbReference type="EMBL" id="LNYK01000019">
    <property type="protein sequence ID" value="KTD20672.1"/>
    <property type="molecule type" value="Genomic_DNA"/>
</dbReference>
<dbReference type="InterPro" id="IPR011335">
    <property type="entry name" value="Restrct_endonuc-II-like"/>
</dbReference>
<dbReference type="InterPro" id="IPR037057">
    <property type="entry name" value="DNA_rep_MutH/T2_RE_sf"/>
</dbReference>
<evidence type="ECO:0000313" key="5">
    <source>
        <dbReference type="Proteomes" id="UP000054997"/>
    </source>
</evidence>
<keyword evidence="5" id="KW-1185">Reference proteome</keyword>
<dbReference type="STRING" id="45068.Llon_1558"/>
<keyword evidence="3" id="KW-0378">Hydrolase</keyword>
<reference evidence="4 5" key="1">
    <citation type="submission" date="2015-11" db="EMBL/GenBank/DDBJ databases">
        <title>Genomic analysis of 38 Legionella species identifies large and diverse effector repertoires.</title>
        <authorList>
            <person name="Burstein D."/>
            <person name="Amaro F."/>
            <person name="Zusman T."/>
            <person name="Lifshitz Z."/>
            <person name="Cohen O."/>
            <person name="Gilbert J.A."/>
            <person name="Pupko T."/>
            <person name="Shuman H.A."/>
            <person name="Segal G."/>
        </authorList>
    </citation>
    <scope>NUCLEOTIDE SEQUENCE [LARGE SCALE GENOMIC DNA]</scope>
    <source>
        <strain evidence="4 5">ATCC 49505</strain>
    </source>
</reference>
<accession>A0A0W0VKP8</accession>
<dbReference type="PATRIC" id="fig|45068.5.peg.1689"/>
<dbReference type="GO" id="GO:0003677">
    <property type="term" value="F:DNA binding"/>
    <property type="evidence" value="ECO:0007669"/>
    <property type="project" value="InterPro"/>
</dbReference>
<evidence type="ECO:0000256" key="3">
    <source>
        <dbReference type="ARBA" id="ARBA00022801"/>
    </source>
</evidence>
<organism evidence="4 5">
    <name type="scientific">Legionella londiniensis</name>
    <dbReference type="NCBI Taxonomy" id="45068"/>
    <lineage>
        <taxon>Bacteria</taxon>
        <taxon>Pseudomonadati</taxon>
        <taxon>Pseudomonadota</taxon>
        <taxon>Gammaproteobacteria</taxon>
        <taxon>Legionellales</taxon>
        <taxon>Legionellaceae</taxon>
        <taxon>Legionella</taxon>
    </lineage>
</organism>
<sequence>MIVMGKIAEINAGIGQYLQVRPKAANSQSLGYTFDEEGNKTLTLPRGFYLRSRFTSSILKQV</sequence>
<protein>
    <submittedName>
        <fullName evidence="4">DNA mismatch repair protein</fullName>
    </submittedName>
</protein>
<dbReference type="GO" id="GO:0004519">
    <property type="term" value="F:endonuclease activity"/>
    <property type="evidence" value="ECO:0007669"/>
    <property type="project" value="UniProtKB-KW"/>
</dbReference>
<evidence type="ECO:0000313" key="4">
    <source>
        <dbReference type="EMBL" id="KTD20672.1"/>
    </source>
</evidence>
<dbReference type="Proteomes" id="UP000054997">
    <property type="component" value="Unassembled WGS sequence"/>
</dbReference>
<evidence type="ECO:0000256" key="1">
    <source>
        <dbReference type="ARBA" id="ARBA00022722"/>
    </source>
</evidence>
<dbReference type="AlphaFoldDB" id="A0A0W0VKP8"/>
<evidence type="ECO:0000256" key="2">
    <source>
        <dbReference type="ARBA" id="ARBA00022759"/>
    </source>
</evidence>
<dbReference type="GO" id="GO:0016787">
    <property type="term" value="F:hydrolase activity"/>
    <property type="evidence" value="ECO:0007669"/>
    <property type="project" value="UniProtKB-KW"/>
</dbReference>
<keyword evidence="1" id="KW-0540">Nuclease</keyword>
<keyword evidence="2" id="KW-0255">Endonuclease</keyword>
<gene>
    <name evidence="4" type="primary">mutH</name>
    <name evidence="4" type="ORF">Llon_1558</name>
</gene>
<comment type="caution">
    <text evidence="4">The sequence shown here is derived from an EMBL/GenBank/DDBJ whole genome shotgun (WGS) entry which is preliminary data.</text>
</comment>
<dbReference type="Gene3D" id="3.40.600.10">
    <property type="entry name" value="DNA mismatch repair MutH/Restriction endonuclease, type II"/>
    <property type="match status" value="1"/>
</dbReference>
<dbReference type="SUPFAM" id="SSF52980">
    <property type="entry name" value="Restriction endonuclease-like"/>
    <property type="match status" value="1"/>
</dbReference>